<gene>
    <name evidence="1" type="ORF">SAMN05443574_1188</name>
</gene>
<dbReference type="AlphaFoldDB" id="A0A1H2ZSB3"/>
<evidence type="ECO:0000313" key="2">
    <source>
        <dbReference type="Proteomes" id="UP000182573"/>
    </source>
</evidence>
<evidence type="ECO:0000313" key="1">
    <source>
        <dbReference type="EMBL" id="SDX19804.1"/>
    </source>
</evidence>
<organism evidence="1 2">
    <name type="scientific">Haloarcula vallismortis</name>
    <name type="common">Halobacterium vallismortis</name>
    <dbReference type="NCBI Taxonomy" id="28442"/>
    <lineage>
        <taxon>Archaea</taxon>
        <taxon>Methanobacteriati</taxon>
        <taxon>Methanobacteriota</taxon>
        <taxon>Stenosarchaea group</taxon>
        <taxon>Halobacteria</taxon>
        <taxon>Halobacteriales</taxon>
        <taxon>Haloarculaceae</taxon>
        <taxon>Haloarcula</taxon>
    </lineage>
</organism>
<protein>
    <submittedName>
        <fullName evidence="1">Uncharacterized protein</fullName>
    </submittedName>
</protein>
<dbReference type="EMBL" id="FNOF01000018">
    <property type="protein sequence ID" value="SDX19804.1"/>
    <property type="molecule type" value="Genomic_DNA"/>
</dbReference>
<dbReference type="STRING" id="28442.SAMN05443574_1188"/>
<dbReference type="RefSeq" id="WP_004516256.1">
    <property type="nucleotide sequence ID" value="NZ_FNOF01000018.1"/>
</dbReference>
<accession>A0A1H2ZSB3</accession>
<sequence>MNRLFVAGVALTLVGIAGYAVGTTVAYPGRSASVTAVMVGLTVAAVGHSTPAEDTP</sequence>
<name>A0A1H2ZSB3_HALVA</name>
<dbReference type="Proteomes" id="UP000182573">
    <property type="component" value="Unassembled WGS sequence"/>
</dbReference>
<reference evidence="1 2" key="1">
    <citation type="submission" date="2016-10" db="EMBL/GenBank/DDBJ databases">
        <authorList>
            <person name="de Groot N.N."/>
        </authorList>
    </citation>
    <scope>NUCLEOTIDE SEQUENCE [LARGE SCALE GENOMIC DNA]</scope>
    <source>
        <strain evidence="1 2">DSM 3756</strain>
    </source>
</reference>
<proteinExistence type="predicted"/>